<keyword evidence="7" id="KW-0186">Copper</keyword>
<comment type="cofactor">
    <cofactor evidence="1">
        <name>Cu(2+)</name>
        <dbReference type="ChEBI" id="CHEBI:29036"/>
    </cofactor>
</comment>
<dbReference type="Pfam" id="PF22810">
    <property type="entry name" value="LPMO_AA14"/>
    <property type="match status" value="1"/>
</dbReference>
<feature type="compositionally biased region" description="Polar residues" evidence="12">
    <location>
        <begin position="400"/>
        <end position="443"/>
    </location>
</feature>
<gene>
    <name evidence="14" type="ORF">D9756_008888</name>
</gene>
<feature type="transmembrane region" description="Helical" evidence="13">
    <location>
        <begin position="44"/>
        <end position="65"/>
    </location>
</feature>
<dbReference type="GO" id="GO:0004497">
    <property type="term" value="F:monooxygenase activity"/>
    <property type="evidence" value="ECO:0007669"/>
    <property type="project" value="UniProtKB-KW"/>
</dbReference>
<evidence type="ECO:0000256" key="12">
    <source>
        <dbReference type="SAM" id="MobiDB-lite"/>
    </source>
</evidence>
<evidence type="ECO:0000256" key="7">
    <source>
        <dbReference type="ARBA" id="ARBA00023008"/>
    </source>
</evidence>
<feature type="region of interest" description="Disordered" evidence="12">
    <location>
        <begin position="336"/>
        <end position="480"/>
    </location>
</feature>
<evidence type="ECO:0000256" key="3">
    <source>
        <dbReference type="ARBA" id="ARBA00022525"/>
    </source>
</evidence>
<dbReference type="GO" id="GO:0046872">
    <property type="term" value="F:metal ion binding"/>
    <property type="evidence" value="ECO:0007669"/>
    <property type="project" value="UniProtKB-KW"/>
</dbReference>
<evidence type="ECO:0000313" key="15">
    <source>
        <dbReference type="Proteomes" id="UP000559027"/>
    </source>
</evidence>
<dbReference type="OrthoDB" id="2019572at2759"/>
<dbReference type="EMBL" id="JAACJO010000016">
    <property type="protein sequence ID" value="KAF5349572.1"/>
    <property type="molecule type" value="Genomic_DNA"/>
</dbReference>
<keyword evidence="4" id="KW-0479">Metal-binding</keyword>
<keyword evidence="13" id="KW-0812">Transmembrane</keyword>
<keyword evidence="3" id="KW-0964">Secreted</keyword>
<keyword evidence="13" id="KW-0472">Membrane</keyword>
<feature type="compositionally biased region" description="Low complexity" evidence="12">
    <location>
        <begin position="358"/>
        <end position="373"/>
    </location>
</feature>
<accession>A0A8H5FUV4</accession>
<evidence type="ECO:0000256" key="2">
    <source>
        <dbReference type="ARBA" id="ARBA00004613"/>
    </source>
</evidence>
<feature type="compositionally biased region" description="Basic residues" evidence="12">
    <location>
        <begin position="452"/>
        <end position="480"/>
    </location>
</feature>
<evidence type="ECO:0000256" key="11">
    <source>
        <dbReference type="ARBA" id="ARBA00046340"/>
    </source>
</evidence>
<keyword evidence="6" id="KW-0560">Oxidoreductase</keyword>
<protein>
    <submittedName>
        <fullName evidence="14">Uncharacterized protein</fullName>
    </submittedName>
</protein>
<sequence length="480" mass="52053">MPVVVGLGRPEKFASGLKPTHALPCSPHPSFTPFPLGLGFYTTLFYPLSFLMLSAFLLPLVFGLADAHLAAWHRGMYCLDGVDGHVDLNSAAPVTPLYQLAKSDWWFHHINKCDEFPPAPGDFLDLPAGGQFQVEIASNRAKTSLSYGGRDLSDWPDGGHYPDTYVRYGSINLMSIASNLDYMAQQNVPSCITSPNFHTQNESMAAGTAFAISYQSDIKQVTPENLIVFSVRYHTPWKRVTTYDVPDAMPACPPEGCICGWGWVPNGCGQPNMYHQAFRCRVTNAHSTTPLAAPKPPVWCEGEPDKCTKGAKQMIYWHQRDGNNIVVDGLDHAGQQKSPGYNMKTGFADGAQNDIFAGPPSSTNGGSSGNNNPHSTLDTREPPHAHSTPTGSPAPTSSSIALGSSNPKPSTGSTPHTNVHNASSPPISNSPDGSNVHQDAPSTINPPPACHSKSKRTRRSSSINKHKRESYKNRLNHRSW</sequence>
<organism evidence="14 15">
    <name type="scientific">Leucocoprinus leucothites</name>
    <dbReference type="NCBI Taxonomy" id="201217"/>
    <lineage>
        <taxon>Eukaryota</taxon>
        <taxon>Fungi</taxon>
        <taxon>Dikarya</taxon>
        <taxon>Basidiomycota</taxon>
        <taxon>Agaricomycotina</taxon>
        <taxon>Agaricomycetes</taxon>
        <taxon>Agaricomycetidae</taxon>
        <taxon>Agaricales</taxon>
        <taxon>Agaricineae</taxon>
        <taxon>Agaricaceae</taxon>
        <taxon>Leucocoprinus</taxon>
    </lineage>
</organism>
<evidence type="ECO:0000256" key="13">
    <source>
        <dbReference type="SAM" id="Phobius"/>
    </source>
</evidence>
<evidence type="ECO:0000256" key="8">
    <source>
        <dbReference type="ARBA" id="ARBA00023033"/>
    </source>
</evidence>
<evidence type="ECO:0000256" key="9">
    <source>
        <dbReference type="ARBA" id="ARBA00023157"/>
    </source>
</evidence>
<name>A0A8H5FUV4_9AGAR</name>
<keyword evidence="9" id="KW-1015">Disulfide bond</keyword>
<keyword evidence="5" id="KW-0732">Signal</keyword>
<comment type="caution">
    <text evidence="14">The sequence shown here is derived from an EMBL/GenBank/DDBJ whole genome shotgun (WGS) entry which is preliminary data.</text>
</comment>
<evidence type="ECO:0000313" key="14">
    <source>
        <dbReference type="EMBL" id="KAF5349572.1"/>
    </source>
</evidence>
<evidence type="ECO:0000256" key="4">
    <source>
        <dbReference type="ARBA" id="ARBA00022723"/>
    </source>
</evidence>
<dbReference type="InterPro" id="IPR054497">
    <property type="entry name" value="LPMO_AA14"/>
</dbReference>
<dbReference type="AlphaFoldDB" id="A0A8H5FUV4"/>
<comment type="similarity">
    <text evidence="11">Belongs to the polysaccharide monooxygenase AA14 family.</text>
</comment>
<reference evidence="14 15" key="1">
    <citation type="journal article" date="2020" name="ISME J.">
        <title>Uncovering the hidden diversity of litter-decomposition mechanisms in mushroom-forming fungi.</title>
        <authorList>
            <person name="Floudas D."/>
            <person name="Bentzer J."/>
            <person name="Ahren D."/>
            <person name="Johansson T."/>
            <person name="Persson P."/>
            <person name="Tunlid A."/>
        </authorList>
    </citation>
    <scope>NUCLEOTIDE SEQUENCE [LARGE SCALE GENOMIC DNA]</scope>
    <source>
        <strain evidence="14 15">CBS 146.42</strain>
    </source>
</reference>
<evidence type="ECO:0000256" key="6">
    <source>
        <dbReference type="ARBA" id="ARBA00023002"/>
    </source>
</evidence>
<feature type="compositionally biased region" description="Low complexity" evidence="12">
    <location>
        <begin position="387"/>
        <end position="399"/>
    </location>
</feature>
<evidence type="ECO:0000256" key="1">
    <source>
        <dbReference type="ARBA" id="ARBA00001973"/>
    </source>
</evidence>
<evidence type="ECO:0000256" key="10">
    <source>
        <dbReference type="ARBA" id="ARBA00023180"/>
    </source>
</evidence>
<evidence type="ECO:0000256" key="5">
    <source>
        <dbReference type="ARBA" id="ARBA00022729"/>
    </source>
</evidence>
<dbReference type="GO" id="GO:0005576">
    <property type="term" value="C:extracellular region"/>
    <property type="evidence" value="ECO:0007669"/>
    <property type="project" value="UniProtKB-SubCell"/>
</dbReference>
<keyword evidence="10" id="KW-0325">Glycoprotein</keyword>
<comment type="subcellular location">
    <subcellularLocation>
        <location evidence="2">Secreted</location>
    </subcellularLocation>
</comment>
<keyword evidence="8" id="KW-0503">Monooxygenase</keyword>
<proteinExistence type="inferred from homology"/>
<keyword evidence="13" id="KW-1133">Transmembrane helix</keyword>
<dbReference type="Proteomes" id="UP000559027">
    <property type="component" value="Unassembled WGS sequence"/>
</dbReference>
<keyword evidence="15" id="KW-1185">Reference proteome</keyword>